<keyword evidence="3" id="KW-1185">Reference proteome</keyword>
<dbReference type="Proteomes" id="UP000724874">
    <property type="component" value="Unassembled WGS sequence"/>
</dbReference>
<dbReference type="AlphaFoldDB" id="A0A9P5TMQ2"/>
<dbReference type="EMBL" id="JADNYJ010000041">
    <property type="protein sequence ID" value="KAF8901492.1"/>
    <property type="molecule type" value="Genomic_DNA"/>
</dbReference>
<name>A0A9P5TMQ2_GYMJU</name>
<evidence type="ECO:0000313" key="2">
    <source>
        <dbReference type="EMBL" id="KAF8901492.1"/>
    </source>
</evidence>
<proteinExistence type="predicted"/>
<gene>
    <name evidence="2" type="ORF">CPB84DRAFT_1846786</name>
</gene>
<reference evidence="2" key="1">
    <citation type="submission" date="2020-11" db="EMBL/GenBank/DDBJ databases">
        <authorList>
            <consortium name="DOE Joint Genome Institute"/>
            <person name="Ahrendt S."/>
            <person name="Riley R."/>
            <person name="Andreopoulos W."/>
            <person name="LaButti K."/>
            <person name="Pangilinan J."/>
            <person name="Ruiz-duenas F.J."/>
            <person name="Barrasa J.M."/>
            <person name="Sanchez-Garcia M."/>
            <person name="Camarero S."/>
            <person name="Miyauchi S."/>
            <person name="Serrano A."/>
            <person name="Linde D."/>
            <person name="Babiker R."/>
            <person name="Drula E."/>
            <person name="Ayuso-Fernandez I."/>
            <person name="Pacheco R."/>
            <person name="Padilla G."/>
            <person name="Ferreira P."/>
            <person name="Barriuso J."/>
            <person name="Kellner H."/>
            <person name="Castanera R."/>
            <person name="Alfaro M."/>
            <person name="Ramirez L."/>
            <person name="Pisabarro A.G."/>
            <person name="Kuo A."/>
            <person name="Tritt A."/>
            <person name="Lipzen A."/>
            <person name="He G."/>
            <person name="Yan M."/>
            <person name="Ng V."/>
            <person name="Cullen D."/>
            <person name="Martin F."/>
            <person name="Rosso M.-N."/>
            <person name="Henrissat B."/>
            <person name="Hibbett D."/>
            <person name="Martinez A.T."/>
            <person name="Grigoriev I.V."/>
        </authorList>
    </citation>
    <scope>NUCLEOTIDE SEQUENCE</scope>
    <source>
        <strain evidence="2">AH 44721</strain>
    </source>
</reference>
<feature type="region of interest" description="Disordered" evidence="1">
    <location>
        <begin position="132"/>
        <end position="173"/>
    </location>
</feature>
<sequence length="173" mass="19510">MATRTHIVPRQKVLHHPQQLLVLPLHNLLDMVASRPPSPLVQVEKETIPSVIDCGSIHVQNNVVDSVINKELSKSFDSEDDSDWNEWTPVRRRAHSLEPPSVRKPKKEFIIKNKIPKVPKELTFTIKEAEKSLTTSQQEQIARRNAKIVQPHQEHDESIGAGPSNPKGKGVDP</sequence>
<organism evidence="2 3">
    <name type="scientific">Gymnopilus junonius</name>
    <name type="common">Spectacular rustgill mushroom</name>
    <name type="synonym">Gymnopilus spectabilis subsp. junonius</name>
    <dbReference type="NCBI Taxonomy" id="109634"/>
    <lineage>
        <taxon>Eukaryota</taxon>
        <taxon>Fungi</taxon>
        <taxon>Dikarya</taxon>
        <taxon>Basidiomycota</taxon>
        <taxon>Agaricomycotina</taxon>
        <taxon>Agaricomycetes</taxon>
        <taxon>Agaricomycetidae</taxon>
        <taxon>Agaricales</taxon>
        <taxon>Agaricineae</taxon>
        <taxon>Hymenogastraceae</taxon>
        <taxon>Gymnopilus</taxon>
    </lineage>
</organism>
<evidence type="ECO:0000313" key="3">
    <source>
        <dbReference type="Proteomes" id="UP000724874"/>
    </source>
</evidence>
<evidence type="ECO:0000256" key="1">
    <source>
        <dbReference type="SAM" id="MobiDB-lite"/>
    </source>
</evidence>
<accession>A0A9P5TMQ2</accession>
<comment type="caution">
    <text evidence="2">The sequence shown here is derived from an EMBL/GenBank/DDBJ whole genome shotgun (WGS) entry which is preliminary data.</text>
</comment>
<protein>
    <submittedName>
        <fullName evidence="2">Uncharacterized protein</fullName>
    </submittedName>
</protein>